<keyword evidence="14" id="KW-0378">Hydrolase</keyword>
<keyword evidence="10 14" id="KW-0479">Metal-binding</keyword>
<comment type="caution">
    <text evidence="16">The sequence shown here is derived from an EMBL/GenBank/DDBJ whole genome shotgun (WGS) entry which is preliminary data.</text>
</comment>
<keyword evidence="3 11" id="KW-1015">Disulfide bond</keyword>
<dbReference type="Pfam" id="PF01401">
    <property type="entry name" value="Peptidase_M2"/>
    <property type="match status" value="1"/>
</dbReference>
<proteinExistence type="inferred from homology"/>
<feature type="disulfide bond" evidence="11 13">
    <location>
        <begin position="119"/>
        <end position="127"/>
    </location>
</feature>
<evidence type="ECO:0000256" key="3">
    <source>
        <dbReference type="ARBA" id="ARBA00023157"/>
    </source>
</evidence>
<dbReference type="CDD" id="cd06461">
    <property type="entry name" value="M2_ACE"/>
    <property type="match status" value="1"/>
</dbReference>
<dbReference type="PROSITE" id="PS52011">
    <property type="entry name" value="PEPTIDASE_M2"/>
    <property type="match status" value="1"/>
</dbReference>
<dbReference type="Proteomes" id="UP000283509">
    <property type="component" value="Unassembled WGS sequence"/>
</dbReference>
<name>A0A3R7M733_PENVA</name>
<keyword evidence="14" id="KW-0645">Protease</keyword>
<comment type="similarity">
    <text evidence="5 15">Belongs to the DSS1/SEM1 family.</text>
</comment>
<feature type="binding site" evidence="9">
    <location>
        <position position="488"/>
    </location>
    <ligand>
        <name>chloride</name>
        <dbReference type="ChEBI" id="CHEBI:17996"/>
        <label>1</label>
    </ligand>
</feature>
<evidence type="ECO:0000256" key="13">
    <source>
        <dbReference type="PROSITE-ProRule" id="PRU01355"/>
    </source>
</evidence>
<dbReference type="PANTHER" id="PTHR10514:SF40">
    <property type="entry name" value="ANGIOTENSIN-CONVERTING ENZYME"/>
    <property type="match status" value="1"/>
</dbReference>
<keyword evidence="2" id="KW-0732">Signal</keyword>
<feature type="binding site" evidence="12">
    <location>
        <position position="377"/>
    </location>
    <ligand>
        <name>Zn(2+)</name>
        <dbReference type="ChEBI" id="CHEBI:29105"/>
        <label>2</label>
        <note>catalytic</note>
    </ligand>
</feature>
<feature type="binding site" evidence="12">
    <location>
        <position position="353"/>
    </location>
    <ligand>
        <name>Zn(2+)</name>
        <dbReference type="ChEBI" id="CHEBI:29105"/>
        <label>2</label>
        <note>catalytic</note>
    </ligand>
</feature>
<dbReference type="OrthoDB" id="6362466at2759"/>
<organism evidence="16 17">
    <name type="scientific">Penaeus vannamei</name>
    <name type="common">Whiteleg shrimp</name>
    <name type="synonym">Litopenaeus vannamei</name>
    <dbReference type="NCBI Taxonomy" id="6689"/>
    <lineage>
        <taxon>Eukaryota</taxon>
        <taxon>Metazoa</taxon>
        <taxon>Ecdysozoa</taxon>
        <taxon>Arthropoda</taxon>
        <taxon>Crustacea</taxon>
        <taxon>Multicrustacea</taxon>
        <taxon>Malacostraca</taxon>
        <taxon>Eumalacostraca</taxon>
        <taxon>Eucarida</taxon>
        <taxon>Decapoda</taxon>
        <taxon>Dendrobranchiata</taxon>
        <taxon>Penaeoidea</taxon>
        <taxon>Penaeidae</taxon>
        <taxon>Penaeus</taxon>
    </lineage>
</organism>
<feature type="active site" description="Proton acceptor 1" evidence="6">
    <location>
        <position position="350"/>
    </location>
</feature>
<dbReference type="GO" id="GO:0005634">
    <property type="term" value="C:nucleus"/>
    <property type="evidence" value="ECO:0007669"/>
    <property type="project" value="UniProtKB-SubCell"/>
</dbReference>
<dbReference type="PRINTS" id="PR00791">
    <property type="entry name" value="PEPDIPTASEA"/>
</dbReference>
<feature type="binding site" evidence="9">
    <location>
        <position position="193"/>
    </location>
    <ligand>
        <name>chloride</name>
        <dbReference type="ChEBI" id="CHEBI:17996"/>
        <label>1</label>
    </ligand>
</feature>
<evidence type="ECO:0000256" key="4">
    <source>
        <dbReference type="ARBA" id="ARBA00023180"/>
    </source>
</evidence>
<dbReference type="SUPFAM" id="SSF55486">
    <property type="entry name" value="Metalloproteases ('zincins'), catalytic domain"/>
    <property type="match status" value="1"/>
</dbReference>
<accession>A0A3R7M733</accession>
<dbReference type="SMART" id="SM01385">
    <property type="entry name" value="DSS1_SEM1"/>
    <property type="match status" value="1"/>
</dbReference>
<dbReference type="GO" id="GO:0043248">
    <property type="term" value="P:proteasome assembly"/>
    <property type="evidence" value="ECO:0007669"/>
    <property type="project" value="UniProtKB-UniRule"/>
</dbReference>
<evidence type="ECO:0000256" key="11">
    <source>
        <dbReference type="PIRSR" id="PIRSR601548-4"/>
    </source>
</evidence>
<evidence type="ECO:0000256" key="2">
    <source>
        <dbReference type="ARBA" id="ARBA00022729"/>
    </source>
</evidence>
<feature type="glycosylation site" description="N-linked (GlcNAc...) asparagine" evidence="7">
    <location>
        <position position="51"/>
    </location>
</feature>
<evidence type="ECO:0000256" key="15">
    <source>
        <dbReference type="RuleBase" id="RU369057"/>
    </source>
</evidence>
<protein>
    <recommendedName>
        <fullName evidence="14 15">Multifunctional fusion protein</fullName>
    </recommendedName>
    <domain>
        <recommendedName>
            <fullName evidence="14">Angiotensin-converting enzyme</fullName>
            <ecNumber evidence="14">3.4.-.-</ecNumber>
        </recommendedName>
    </domain>
    <domain>
        <recommendedName>
            <fullName evidence="15">26S proteasome complex subunit SEM1</fullName>
        </recommendedName>
    </domain>
</protein>
<dbReference type="PANTHER" id="PTHR10514">
    <property type="entry name" value="ANGIOTENSIN-CONVERTING ENZYME"/>
    <property type="match status" value="1"/>
</dbReference>
<keyword evidence="4 7" id="KW-0325">Glycoprotein</keyword>
<evidence type="ECO:0000256" key="12">
    <source>
        <dbReference type="PIRSR" id="PIRSR601548-8"/>
    </source>
</evidence>
<keyword evidence="14" id="KW-0121">Carboxypeptidase</keyword>
<dbReference type="Pfam" id="PF05160">
    <property type="entry name" value="DSS1_SEM1"/>
    <property type="match status" value="1"/>
</dbReference>
<keyword evidence="10 14" id="KW-0862">Zinc</keyword>
<dbReference type="CDD" id="cd13768">
    <property type="entry name" value="DSS1_Sem1"/>
    <property type="match status" value="1"/>
</dbReference>
<dbReference type="GO" id="GO:0008241">
    <property type="term" value="F:peptidyl-dipeptidase activity"/>
    <property type="evidence" value="ECO:0007669"/>
    <property type="project" value="InterPro"/>
</dbReference>
<dbReference type="EMBL" id="QCYY01001978">
    <property type="protein sequence ID" value="ROT73862.1"/>
    <property type="molecule type" value="Genomic_DNA"/>
</dbReference>
<evidence type="ECO:0000256" key="9">
    <source>
        <dbReference type="PIRSR" id="PIRSR601548-2"/>
    </source>
</evidence>
<feature type="active site" description="Proton acceptor 2" evidence="8">
    <location>
        <position position="350"/>
    </location>
</feature>
<keyword evidence="17" id="KW-1185">Reference proteome</keyword>
<feature type="binding site" evidence="12">
    <location>
        <position position="349"/>
    </location>
    <ligand>
        <name>Zn(2+)</name>
        <dbReference type="ChEBI" id="CHEBI:29105"/>
        <label>2</label>
        <note>catalytic</note>
    </ligand>
</feature>
<evidence type="ECO:0000256" key="5">
    <source>
        <dbReference type="ARBA" id="ARBA00034491"/>
    </source>
</evidence>
<reference evidence="16 17" key="1">
    <citation type="submission" date="2018-04" db="EMBL/GenBank/DDBJ databases">
        <authorList>
            <person name="Zhang X."/>
            <person name="Yuan J."/>
            <person name="Li F."/>
            <person name="Xiang J."/>
        </authorList>
    </citation>
    <scope>NUCLEOTIDE SEQUENCE [LARGE SCALE GENOMIC DNA]</scope>
    <source>
        <tissue evidence="16">Muscle</tissue>
    </source>
</reference>
<comment type="function">
    <text evidence="15">Component of the 26S proteasome, a multiprotein complex involved in the ATP-dependent degradation of ubiquitinated proteins.</text>
</comment>
<dbReference type="InterPro" id="IPR007834">
    <property type="entry name" value="DSS1_SEM1"/>
</dbReference>
<comment type="subcellular location">
    <subcellularLocation>
        <location evidence="15">Nucleus</location>
    </subcellularLocation>
</comment>
<feature type="active site" description="Proton donor 2" evidence="8">
    <location>
        <position position="479"/>
    </location>
</feature>
<dbReference type="AlphaFoldDB" id="A0A3R7M733"/>
<feature type="binding site" evidence="10">
    <location>
        <position position="353"/>
    </location>
    <ligand>
        <name>Zn(2+)</name>
        <dbReference type="ChEBI" id="CHEBI:29105"/>
        <label>1</label>
        <note>catalytic</note>
    </ligand>
</feature>
<evidence type="ECO:0000256" key="8">
    <source>
        <dbReference type="PIRSR" id="PIRSR601548-11"/>
    </source>
</evidence>
<evidence type="ECO:0000256" key="14">
    <source>
        <dbReference type="RuleBase" id="RU361144"/>
    </source>
</evidence>
<dbReference type="GO" id="GO:0006406">
    <property type="term" value="P:mRNA export from nucleus"/>
    <property type="evidence" value="ECO:0007669"/>
    <property type="project" value="UniProtKB-UniRule"/>
</dbReference>
<comment type="similarity">
    <text evidence="1 13 14">Belongs to the peptidase M2 family.</text>
</comment>
<evidence type="ECO:0000313" key="16">
    <source>
        <dbReference type="EMBL" id="ROT73862.1"/>
    </source>
</evidence>
<evidence type="ECO:0000256" key="1">
    <source>
        <dbReference type="ARBA" id="ARBA00008139"/>
    </source>
</evidence>
<feature type="disulfide bond" evidence="11 13">
    <location>
        <begin position="504"/>
        <end position="522"/>
    </location>
</feature>
<dbReference type="GO" id="GO:0046872">
    <property type="term" value="F:metal ion binding"/>
    <property type="evidence" value="ECO:0007669"/>
    <property type="project" value="UniProtKB-KW"/>
</dbReference>
<comment type="cofactor">
    <cofactor evidence="14">
        <name>Zn(2+)</name>
        <dbReference type="ChEBI" id="CHEBI:29105"/>
    </cofactor>
    <text evidence="14">Binds 1 zinc ion per subunit.</text>
</comment>
<feature type="active site" description="Proton donor 1" evidence="6">
    <location>
        <position position="479"/>
    </location>
</feature>
<feature type="binding site" evidence="10">
    <location>
        <position position="349"/>
    </location>
    <ligand>
        <name>Zn(2+)</name>
        <dbReference type="ChEBI" id="CHEBI:29105"/>
        <label>1</label>
        <note>catalytic</note>
    </ligand>
</feature>
<dbReference type="SMR" id="A0A3R7M733"/>
<dbReference type="InterPro" id="IPR001548">
    <property type="entry name" value="Peptidase_M2"/>
</dbReference>
<comment type="caution">
    <text evidence="13">Lacks conserved residue(s) required for the propagation of feature annotation.</text>
</comment>
<dbReference type="GO" id="GO:0008541">
    <property type="term" value="C:proteasome regulatory particle, lid subcomplex"/>
    <property type="evidence" value="ECO:0007669"/>
    <property type="project" value="UniProtKB-UniRule"/>
</dbReference>
<dbReference type="GO" id="GO:0005886">
    <property type="term" value="C:plasma membrane"/>
    <property type="evidence" value="ECO:0007669"/>
    <property type="project" value="TreeGrafter"/>
</dbReference>
<dbReference type="GO" id="GO:0008237">
    <property type="term" value="F:metallopeptidase activity"/>
    <property type="evidence" value="ECO:0007669"/>
    <property type="project" value="UniProtKB-KW"/>
</dbReference>
<dbReference type="GO" id="GO:0004180">
    <property type="term" value="F:carboxypeptidase activity"/>
    <property type="evidence" value="ECO:0007669"/>
    <property type="project" value="UniProtKB-KW"/>
</dbReference>
<dbReference type="GO" id="GO:0006508">
    <property type="term" value="P:proteolysis"/>
    <property type="evidence" value="ECO:0007669"/>
    <property type="project" value="UniProtKB-KW"/>
</dbReference>
<reference evidence="16 17" key="2">
    <citation type="submission" date="2019-01" db="EMBL/GenBank/DDBJ databases">
        <title>The decoding of complex shrimp genome reveals the adaptation for benthos swimmer, frequently molting mechanism and breeding impact on genome.</title>
        <authorList>
            <person name="Sun Y."/>
            <person name="Gao Y."/>
            <person name="Yu Y."/>
        </authorList>
    </citation>
    <scope>NUCLEOTIDE SEQUENCE [LARGE SCALE GENOMIC DNA]</scope>
    <source>
        <tissue evidence="16">Muscle</tissue>
    </source>
</reference>
<keyword evidence="14" id="KW-0482">Metalloprotease</keyword>
<gene>
    <name evidence="16" type="ORF">C7M84_007666</name>
</gene>
<evidence type="ECO:0000256" key="6">
    <source>
        <dbReference type="PIRSR" id="PIRSR601548-1"/>
    </source>
</evidence>
<keyword evidence="15" id="KW-0647">Proteasome</keyword>
<evidence type="ECO:0000256" key="7">
    <source>
        <dbReference type="PIRSR" id="PIRSR601548-10"/>
    </source>
</evidence>
<dbReference type="Gene3D" id="1.10.1370.30">
    <property type="match status" value="1"/>
</dbReference>
<feature type="glycosylation site" description="N-linked (GlcNAc...) asparagine; partial" evidence="7">
    <location>
        <position position="125"/>
    </location>
</feature>
<sequence>MKKHAPVIKATVRISHLVLESRAREFLYKQDQRYSYECKRAVTASWNYHTNVTRQNKEDLVEAQERFSDWTKQSWEEARRWTSLLPYFRDTEVTRQIKLLSYTRLISEMTAIYDATTVCRYRNPNRCDLAMNRGLNKLLRKSRDYDELKHAWEAWRESTGRVRQRYQQFVQLANKAAIANGFRNMAELAVAQYESENFREDMGAVWEQIRPLYEQLHAYARRKLREVYGSDHVTRRGPLPAHLLGNMWALSWKLDDLFLPFPDVPPVDVTPEMQRQGYTPRRMFELADGFFLLDEPDPRAPSFWRHSVTRPPVTAGGLPPSAWDFCDGTDFRIKHCTSVTQEDLVTVHHEMAHVQYFLQYKNQPYIFRAGANPGIHEALGHAVALSVESPRHLWRVGLLNSPHVTYETEINDLMRRALDKVVFLPYAYVVDLWRWKVLEGSLPEKDWNCGWWDLKYEIQGMRPPEVRSEADFDAASKYHIPANIAYTRYFVSFVMQFQLHKALCMKAGRYVPGDPTMPLHKCDISSSIRAGNAMREMMRLGSSKPWPEVIEAATGERKMDGSALREYFKPLEKWLTEDNEKHGEFVGWRPDGEYCLYEKPQTKDGLLEEDDEFEEFPAEDWGAADEDAEDVNVWEDNWDDDNIEDDFSQQLRAELNIQPMPQ</sequence>
<feature type="binding site" evidence="10">
    <location>
        <position position="377"/>
    </location>
    <ligand>
        <name>Zn(2+)</name>
        <dbReference type="ChEBI" id="CHEBI:29105"/>
        <label>1</label>
        <note>catalytic</note>
    </ligand>
</feature>
<evidence type="ECO:0000313" key="17">
    <source>
        <dbReference type="Proteomes" id="UP000283509"/>
    </source>
</evidence>
<dbReference type="EC" id="3.4.-.-" evidence="14"/>
<keyword evidence="15" id="KW-0539">Nucleus</keyword>
<evidence type="ECO:0000256" key="10">
    <source>
        <dbReference type="PIRSR" id="PIRSR601548-3"/>
    </source>
</evidence>